<keyword evidence="4" id="KW-1185">Reference proteome</keyword>
<name>A0A1S2PHX3_9ACTN</name>
<proteinExistence type="inferred from homology"/>
<accession>A0A1S2PHX3</accession>
<organism evidence="3 4">
    <name type="scientific">Streptomyces monashensis</name>
    <dbReference type="NCBI Taxonomy" id="1678012"/>
    <lineage>
        <taxon>Bacteria</taxon>
        <taxon>Bacillati</taxon>
        <taxon>Actinomycetota</taxon>
        <taxon>Actinomycetes</taxon>
        <taxon>Kitasatosporales</taxon>
        <taxon>Streptomycetaceae</taxon>
        <taxon>Streptomyces</taxon>
    </lineage>
</organism>
<dbReference type="RefSeq" id="WP_071385595.1">
    <property type="nucleotide sequence ID" value="NZ_MLYO01000077.1"/>
</dbReference>
<dbReference type="InterPro" id="IPR020904">
    <property type="entry name" value="Sc_DH/Rdtase_CS"/>
</dbReference>
<comment type="caution">
    <text evidence="3">The sequence shown here is derived from an EMBL/GenBank/DDBJ whole genome shotgun (WGS) entry which is preliminary data.</text>
</comment>
<dbReference type="CDD" id="cd05233">
    <property type="entry name" value="SDR_c"/>
    <property type="match status" value="1"/>
</dbReference>
<dbReference type="SUPFAM" id="SSF51735">
    <property type="entry name" value="NAD(P)-binding Rossmann-fold domains"/>
    <property type="match status" value="1"/>
</dbReference>
<dbReference type="PRINTS" id="PR00081">
    <property type="entry name" value="GDHRDH"/>
</dbReference>
<dbReference type="Proteomes" id="UP000179642">
    <property type="component" value="Unassembled WGS sequence"/>
</dbReference>
<dbReference type="FunFam" id="3.40.50.720:FF:000084">
    <property type="entry name" value="Short-chain dehydrogenase reductase"/>
    <property type="match status" value="1"/>
</dbReference>
<dbReference type="Pfam" id="PF13561">
    <property type="entry name" value="adh_short_C2"/>
    <property type="match status" value="1"/>
</dbReference>
<comment type="similarity">
    <text evidence="1">Belongs to the short-chain dehydrogenases/reductases (SDR) family.</text>
</comment>
<dbReference type="AlphaFoldDB" id="A0A1S2PHX3"/>
<dbReference type="GO" id="GO:0016491">
    <property type="term" value="F:oxidoreductase activity"/>
    <property type="evidence" value="ECO:0007669"/>
    <property type="project" value="UniProtKB-KW"/>
</dbReference>
<dbReference type="Gene3D" id="3.40.50.720">
    <property type="entry name" value="NAD(P)-binding Rossmann-like Domain"/>
    <property type="match status" value="1"/>
</dbReference>
<evidence type="ECO:0000256" key="1">
    <source>
        <dbReference type="ARBA" id="ARBA00006484"/>
    </source>
</evidence>
<keyword evidence="2" id="KW-0560">Oxidoreductase</keyword>
<reference evidence="3 4" key="1">
    <citation type="submission" date="2016-10" db="EMBL/GenBank/DDBJ databases">
        <title>Genome sequence of Streptomyces sp. MUSC 1.</title>
        <authorList>
            <person name="Lee L.-H."/>
            <person name="Ser H.-L."/>
            <person name="Law J.W.-F."/>
        </authorList>
    </citation>
    <scope>NUCLEOTIDE SEQUENCE [LARGE SCALE GENOMIC DNA]</scope>
    <source>
        <strain evidence="3 4">MUSC 1</strain>
    </source>
</reference>
<protein>
    <submittedName>
        <fullName evidence="3">Oxidoreductase</fullName>
    </submittedName>
</protein>
<dbReference type="PANTHER" id="PTHR24321:SF8">
    <property type="entry name" value="ESTRADIOL 17-BETA-DEHYDROGENASE 8-RELATED"/>
    <property type="match status" value="1"/>
</dbReference>
<dbReference type="EMBL" id="MLYO01000077">
    <property type="protein sequence ID" value="OIJ92995.1"/>
    <property type="molecule type" value="Genomic_DNA"/>
</dbReference>
<dbReference type="InterPro" id="IPR036291">
    <property type="entry name" value="NAD(P)-bd_dom_sf"/>
</dbReference>
<dbReference type="PROSITE" id="PS00061">
    <property type="entry name" value="ADH_SHORT"/>
    <property type="match status" value="1"/>
</dbReference>
<evidence type="ECO:0000256" key="2">
    <source>
        <dbReference type="ARBA" id="ARBA00023002"/>
    </source>
</evidence>
<sequence length="276" mass="28643">MSGRLAGRTAVVTGAGRGIGRACAVAFAAQGADLVLVDIAGDLPGVPYPAATPSQLDHTAELCRERGAAVLTVKADVRDPAACARVAADAVERFGSLDVLVNNAGIAGPSGRIVHEVTEDEWAVMIDVNLNGAWRMLKAVGAMMVAQRSGSVVNVASTAGLVGYRNFAGYVASKHGLVGLTRAAALDYAPYRVRVNAVCPGSVRDSEEWEGRMLVEIGRSMEIAPADHEAEFITQMPMNALVEADDVAGAALWLASDESRHATGGVITVDAGYSAR</sequence>
<evidence type="ECO:0000313" key="3">
    <source>
        <dbReference type="EMBL" id="OIJ92995.1"/>
    </source>
</evidence>
<dbReference type="PRINTS" id="PR00080">
    <property type="entry name" value="SDRFAMILY"/>
</dbReference>
<dbReference type="InterPro" id="IPR002347">
    <property type="entry name" value="SDR_fam"/>
</dbReference>
<dbReference type="OrthoDB" id="5173603at2"/>
<gene>
    <name evidence="3" type="ORF">BIV23_38250</name>
</gene>
<dbReference type="PANTHER" id="PTHR24321">
    <property type="entry name" value="DEHYDROGENASES, SHORT CHAIN"/>
    <property type="match status" value="1"/>
</dbReference>
<evidence type="ECO:0000313" key="4">
    <source>
        <dbReference type="Proteomes" id="UP000179642"/>
    </source>
</evidence>